<feature type="compositionally biased region" description="Basic residues" evidence="1">
    <location>
        <begin position="148"/>
        <end position="161"/>
    </location>
</feature>
<comment type="caution">
    <text evidence="2">The sequence shown here is derived from an EMBL/GenBank/DDBJ whole genome shotgun (WGS) entry which is preliminary data.</text>
</comment>
<dbReference type="EMBL" id="JAGPXD010000003">
    <property type="protein sequence ID" value="KAH7361521.1"/>
    <property type="molecule type" value="Genomic_DNA"/>
</dbReference>
<protein>
    <submittedName>
        <fullName evidence="2">Uncharacterized protein</fullName>
    </submittedName>
</protein>
<sequence>MGDGQSSTAPTNNFEDTMDLNDSESDFSVESTLFYNSFGLDVSVAVTAEGICQWMLVHKEHNIPGIPVQKRAPFFTRASPTAPNFQMTDNCSAHAAAMAKSLRNDGPHRTVEWPAQASAAQNLEEPRPRGCRRGPVARWRGPGLGRNHTPRLSRGHPAHHAHYTDENHTKAAIDDTLNILKSYGTLENPSTSRAQRPAASTVTS</sequence>
<keyword evidence="3" id="KW-1185">Reference proteome</keyword>
<feature type="compositionally biased region" description="Polar residues" evidence="1">
    <location>
        <begin position="1"/>
        <end position="15"/>
    </location>
</feature>
<feature type="region of interest" description="Disordered" evidence="1">
    <location>
        <begin position="119"/>
        <end position="169"/>
    </location>
</feature>
<accession>A0A8K0TJQ4</accession>
<reference evidence="2" key="1">
    <citation type="journal article" date="2021" name="Nat. Commun.">
        <title>Genetic determinants of endophytism in the Arabidopsis root mycobiome.</title>
        <authorList>
            <person name="Mesny F."/>
            <person name="Miyauchi S."/>
            <person name="Thiergart T."/>
            <person name="Pickel B."/>
            <person name="Atanasova L."/>
            <person name="Karlsson M."/>
            <person name="Huettel B."/>
            <person name="Barry K.W."/>
            <person name="Haridas S."/>
            <person name="Chen C."/>
            <person name="Bauer D."/>
            <person name="Andreopoulos W."/>
            <person name="Pangilinan J."/>
            <person name="LaButti K."/>
            <person name="Riley R."/>
            <person name="Lipzen A."/>
            <person name="Clum A."/>
            <person name="Drula E."/>
            <person name="Henrissat B."/>
            <person name="Kohler A."/>
            <person name="Grigoriev I.V."/>
            <person name="Martin F.M."/>
            <person name="Hacquard S."/>
        </authorList>
    </citation>
    <scope>NUCLEOTIDE SEQUENCE</scope>
    <source>
        <strain evidence="2">MPI-CAGE-AT-0016</strain>
    </source>
</reference>
<name>A0A8K0TJQ4_9PEZI</name>
<feature type="region of interest" description="Disordered" evidence="1">
    <location>
        <begin position="1"/>
        <end position="22"/>
    </location>
</feature>
<dbReference type="AlphaFoldDB" id="A0A8K0TJQ4"/>
<evidence type="ECO:0000256" key="1">
    <source>
        <dbReference type="SAM" id="MobiDB-lite"/>
    </source>
</evidence>
<organism evidence="2 3">
    <name type="scientific">Plectosphaerella cucumerina</name>
    <dbReference type="NCBI Taxonomy" id="40658"/>
    <lineage>
        <taxon>Eukaryota</taxon>
        <taxon>Fungi</taxon>
        <taxon>Dikarya</taxon>
        <taxon>Ascomycota</taxon>
        <taxon>Pezizomycotina</taxon>
        <taxon>Sordariomycetes</taxon>
        <taxon>Hypocreomycetidae</taxon>
        <taxon>Glomerellales</taxon>
        <taxon>Plectosphaerellaceae</taxon>
        <taxon>Plectosphaerella</taxon>
    </lineage>
</organism>
<dbReference type="Proteomes" id="UP000813385">
    <property type="component" value="Unassembled WGS sequence"/>
</dbReference>
<evidence type="ECO:0000313" key="2">
    <source>
        <dbReference type="EMBL" id="KAH7361521.1"/>
    </source>
</evidence>
<proteinExistence type="predicted"/>
<gene>
    <name evidence="2" type="ORF">B0T11DRAFT_297098</name>
</gene>
<evidence type="ECO:0000313" key="3">
    <source>
        <dbReference type="Proteomes" id="UP000813385"/>
    </source>
</evidence>